<evidence type="ECO:0000256" key="14">
    <source>
        <dbReference type="ARBA" id="ARBA00049244"/>
    </source>
</evidence>
<dbReference type="GO" id="GO:0005634">
    <property type="term" value="C:nucleus"/>
    <property type="evidence" value="ECO:0007669"/>
    <property type="project" value="UniProtKB-ARBA"/>
</dbReference>
<evidence type="ECO:0000256" key="12">
    <source>
        <dbReference type="ARBA" id="ARBA00023172"/>
    </source>
</evidence>
<dbReference type="Proteomes" id="UP000765509">
    <property type="component" value="Unassembled WGS sequence"/>
</dbReference>
<evidence type="ECO:0000256" key="7">
    <source>
        <dbReference type="ARBA" id="ARBA00022842"/>
    </source>
</evidence>
<keyword evidence="10" id="KW-0695">RNA-directed DNA polymerase</keyword>
<dbReference type="GO" id="GO:0016787">
    <property type="term" value="F:hydrolase activity"/>
    <property type="evidence" value="ECO:0007669"/>
    <property type="project" value="UniProtKB-KW"/>
</dbReference>
<dbReference type="EMBL" id="AVOT02045477">
    <property type="protein sequence ID" value="MBW0540828.1"/>
    <property type="molecule type" value="Genomic_DNA"/>
</dbReference>
<keyword evidence="1" id="KW-0815">Transposition</keyword>
<evidence type="ECO:0000256" key="11">
    <source>
        <dbReference type="ARBA" id="ARBA00022932"/>
    </source>
</evidence>
<dbReference type="PANTHER" id="PTHR42648:SF11">
    <property type="entry name" value="TRANSPOSON TY4-P GAG-POL POLYPROTEIN"/>
    <property type="match status" value="1"/>
</dbReference>
<evidence type="ECO:0000313" key="17">
    <source>
        <dbReference type="Proteomes" id="UP000765509"/>
    </source>
</evidence>
<dbReference type="GO" id="GO:0003723">
    <property type="term" value="F:RNA binding"/>
    <property type="evidence" value="ECO:0007669"/>
    <property type="project" value="UniProtKB-KW"/>
</dbReference>
<keyword evidence="5" id="KW-0255">Endonuclease</keyword>
<keyword evidence="9" id="KW-0229">DNA integration</keyword>
<dbReference type="InterPro" id="IPR036397">
    <property type="entry name" value="RNaseH_sf"/>
</dbReference>
<name>A0A9Q3FIU5_9BASI</name>
<organism evidence="16 17">
    <name type="scientific">Austropuccinia psidii MF-1</name>
    <dbReference type="NCBI Taxonomy" id="1389203"/>
    <lineage>
        <taxon>Eukaryota</taxon>
        <taxon>Fungi</taxon>
        <taxon>Dikarya</taxon>
        <taxon>Basidiomycota</taxon>
        <taxon>Pucciniomycotina</taxon>
        <taxon>Pucciniomycetes</taxon>
        <taxon>Pucciniales</taxon>
        <taxon>Sphaerophragmiaceae</taxon>
        <taxon>Austropuccinia</taxon>
    </lineage>
</organism>
<dbReference type="InterPro" id="IPR039537">
    <property type="entry name" value="Retrotran_Ty1/copia-like"/>
</dbReference>
<evidence type="ECO:0000259" key="15">
    <source>
        <dbReference type="PROSITE" id="PS50994"/>
    </source>
</evidence>
<reference evidence="16" key="1">
    <citation type="submission" date="2021-03" db="EMBL/GenBank/DDBJ databases">
        <title>Draft genome sequence of rust myrtle Austropuccinia psidii MF-1, a brazilian biotype.</title>
        <authorList>
            <person name="Quecine M.C."/>
            <person name="Pachon D.M.R."/>
            <person name="Bonatelli M.L."/>
            <person name="Correr F.H."/>
            <person name="Franceschini L.M."/>
            <person name="Leite T.F."/>
            <person name="Margarido G.R.A."/>
            <person name="Almeida C.A."/>
            <person name="Ferrarezi J.A."/>
            <person name="Labate C.A."/>
        </authorList>
    </citation>
    <scope>NUCLEOTIDE SEQUENCE</scope>
    <source>
        <strain evidence="16">MF-1</strain>
    </source>
</reference>
<keyword evidence="8" id="KW-0694">RNA-binding</keyword>
<keyword evidence="2" id="KW-0548">Nucleotidyltransferase</keyword>
<keyword evidence="17" id="KW-1185">Reference proteome</keyword>
<keyword evidence="3" id="KW-0540">Nuclease</keyword>
<evidence type="ECO:0000313" key="16">
    <source>
        <dbReference type="EMBL" id="MBW0540828.1"/>
    </source>
</evidence>
<evidence type="ECO:0000256" key="13">
    <source>
        <dbReference type="ARBA" id="ARBA00048173"/>
    </source>
</evidence>
<dbReference type="GO" id="GO:0046872">
    <property type="term" value="F:metal ion binding"/>
    <property type="evidence" value="ECO:0007669"/>
    <property type="project" value="UniProtKB-KW"/>
</dbReference>
<evidence type="ECO:0000256" key="3">
    <source>
        <dbReference type="ARBA" id="ARBA00022722"/>
    </source>
</evidence>
<dbReference type="OrthoDB" id="2186513at2759"/>
<dbReference type="GO" id="GO:0015074">
    <property type="term" value="P:DNA integration"/>
    <property type="evidence" value="ECO:0007669"/>
    <property type="project" value="UniProtKB-KW"/>
</dbReference>
<dbReference type="GO" id="GO:0003887">
    <property type="term" value="F:DNA-directed DNA polymerase activity"/>
    <property type="evidence" value="ECO:0007669"/>
    <property type="project" value="UniProtKB-KW"/>
</dbReference>
<evidence type="ECO:0000256" key="9">
    <source>
        <dbReference type="ARBA" id="ARBA00022908"/>
    </source>
</evidence>
<dbReference type="GO" id="GO:0003964">
    <property type="term" value="F:RNA-directed DNA polymerase activity"/>
    <property type="evidence" value="ECO:0007669"/>
    <property type="project" value="UniProtKB-KW"/>
</dbReference>
<dbReference type="InterPro" id="IPR012337">
    <property type="entry name" value="RNaseH-like_sf"/>
</dbReference>
<keyword evidence="7" id="KW-0460">Magnesium</keyword>
<evidence type="ECO:0000256" key="10">
    <source>
        <dbReference type="ARBA" id="ARBA00022918"/>
    </source>
</evidence>
<accession>A0A9Q3FIU5</accession>
<evidence type="ECO:0000256" key="4">
    <source>
        <dbReference type="ARBA" id="ARBA00022723"/>
    </source>
</evidence>
<dbReference type="PROSITE" id="PS50994">
    <property type="entry name" value="INTEGRASE"/>
    <property type="match status" value="1"/>
</dbReference>
<feature type="domain" description="Integrase catalytic" evidence="15">
    <location>
        <begin position="4"/>
        <end position="128"/>
    </location>
</feature>
<dbReference type="InterPro" id="IPR001584">
    <property type="entry name" value="Integrase_cat-core"/>
</dbReference>
<protein>
    <recommendedName>
        <fullName evidence="15">Integrase catalytic domain-containing protein</fullName>
    </recommendedName>
</protein>
<keyword evidence="4" id="KW-0479">Metal-binding</keyword>
<proteinExistence type="predicted"/>
<dbReference type="AlphaFoldDB" id="A0A9Q3FIU5"/>
<comment type="catalytic activity">
    <reaction evidence="14">
        <text>DNA(n) + a 2'-deoxyribonucleoside 5'-triphosphate = DNA(n+1) + diphosphate</text>
        <dbReference type="Rhea" id="RHEA:22508"/>
        <dbReference type="Rhea" id="RHEA-COMP:17339"/>
        <dbReference type="Rhea" id="RHEA-COMP:17340"/>
        <dbReference type="ChEBI" id="CHEBI:33019"/>
        <dbReference type="ChEBI" id="CHEBI:61560"/>
        <dbReference type="ChEBI" id="CHEBI:173112"/>
        <dbReference type="EC" id="2.7.7.7"/>
    </reaction>
</comment>
<dbReference type="SUPFAM" id="SSF53098">
    <property type="entry name" value="Ribonuclease H-like"/>
    <property type="match status" value="1"/>
</dbReference>
<keyword evidence="6" id="KW-0378">Hydrolase</keyword>
<evidence type="ECO:0000256" key="5">
    <source>
        <dbReference type="ARBA" id="ARBA00022759"/>
    </source>
</evidence>
<dbReference type="GO" id="GO:0006310">
    <property type="term" value="P:DNA recombination"/>
    <property type="evidence" value="ECO:0007669"/>
    <property type="project" value="UniProtKB-KW"/>
</dbReference>
<sequence length="128" mass="14555">MLPRSSSPFFKIHMDTLQFNPPTCKGHKYVLVLIDDLSHFNRTYVMKEKGEAVECINSYLMEIKNKLGITPAFLHTDRGGEFNSHSFLSYLNTQGISLERGPPESPQTNGVAERFNQMLLSKVRCFLG</sequence>
<gene>
    <name evidence="16" type="ORF">O181_080543</name>
</gene>
<dbReference type="GO" id="GO:0004519">
    <property type="term" value="F:endonuclease activity"/>
    <property type="evidence" value="ECO:0007669"/>
    <property type="project" value="UniProtKB-KW"/>
</dbReference>
<dbReference type="PANTHER" id="PTHR42648">
    <property type="entry name" value="TRANSPOSASE, PUTATIVE-RELATED"/>
    <property type="match status" value="1"/>
</dbReference>
<evidence type="ECO:0000256" key="8">
    <source>
        <dbReference type="ARBA" id="ARBA00022884"/>
    </source>
</evidence>
<dbReference type="GO" id="GO:0032196">
    <property type="term" value="P:transposition"/>
    <property type="evidence" value="ECO:0007669"/>
    <property type="project" value="UniProtKB-KW"/>
</dbReference>
<dbReference type="Gene3D" id="3.30.420.10">
    <property type="entry name" value="Ribonuclease H-like superfamily/Ribonuclease H"/>
    <property type="match status" value="1"/>
</dbReference>
<evidence type="ECO:0000256" key="6">
    <source>
        <dbReference type="ARBA" id="ARBA00022801"/>
    </source>
</evidence>
<comment type="caution">
    <text evidence="16">The sequence shown here is derived from an EMBL/GenBank/DDBJ whole genome shotgun (WGS) entry which is preliminary data.</text>
</comment>
<evidence type="ECO:0000256" key="1">
    <source>
        <dbReference type="ARBA" id="ARBA00022578"/>
    </source>
</evidence>
<comment type="catalytic activity">
    <reaction evidence="13">
        <text>DNA(n) + a 2'-deoxyribonucleoside 5'-triphosphate = DNA(n+1) + diphosphate</text>
        <dbReference type="Rhea" id="RHEA:22508"/>
        <dbReference type="Rhea" id="RHEA-COMP:17339"/>
        <dbReference type="Rhea" id="RHEA-COMP:17340"/>
        <dbReference type="ChEBI" id="CHEBI:33019"/>
        <dbReference type="ChEBI" id="CHEBI:61560"/>
        <dbReference type="ChEBI" id="CHEBI:173112"/>
        <dbReference type="EC" id="2.7.7.49"/>
    </reaction>
</comment>
<keyword evidence="11" id="KW-0239">DNA-directed DNA polymerase</keyword>
<keyword evidence="12" id="KW-0233">DNA recombination</keyword>
<keyword evidence="11" id="KW-0808">Transferase</keyword>
<evidence type="ECO:0000256" key="2">
    <source>
        <dbReference type="ARBA" id="ARBA00022695"/>
    </source>
</evidence>
<dbReference type="Pfam" id="PF00665">
    <property type="entry name" value="rve"/>
    <property type="match status" value="1"/>
</dbReference>